<feature type="region of interest" description="Disordered" evidence="1">
    <location>
        <begin position="181"/>
        <end position="203"/>
    </location>
</feature>
<dbReference type="InterPro" id="IPR058807">
    <property type="entry name" value="ScoMcrA_N"/>
</dbReference>
<proteinExistence type="predicted"/>
<protein>
    <recommendedName>
        <fullName evidence="2">ScoMcrA-like N-terminal head domain-containing protein</fullName>
    </recommendedName>
</protein>
<sequence>MVSYAALTERSAVDAALAEFDRLGRDAFLHKYGFGPATEYFLISDGGFYDSKAIFGVAYGNQHGTALASEEFNGGKNGAAGRLSQLGYSIDGLESRGGRLSYDTFEAALNEFRLPVENIPMAREFVMRHDFVEFYIPRSRSYIAMIPRGGSRPTGWIHVGYITERHDDGHVTHFALPYNKIRDGGGSRSRQREESEQSRCDTPGCGMQLPASGICDYC</sequence>
<accession>A0ABU8LEX3</accession>
<feature type="compositionally biased region" description="Basic and acidic residues" evidence="1">
    <location>
        <begin position="181"/>
        <end position="199"/>
    </location>
</feature>
<reference evidence="3 4" key="1">
    <citation type="submission" date="2024-02" db="EMBL/GenBank/DDBJ databases">
        <authorList>
            <person name="Saticioglu I.B."/>
        </authorList>
    </citation>
    <scope>NUCLEOTIDE SEQUENCE [LARGE SCALE GENOMIC DNA]</scope>
    <source>
        <strain evidence="3 4">Mu-80</strain>
    </source>
</reference>
<name>A0ABU8LEX3_9MICO</name>
<evidence type="ECO:0000313" key="4">
    <source>
        <dbReference type="Proteomes" id="UP001371224"/>
    </source>
</evidence>
<dbReference type="RefSeq" id="WP_337333353.1">
    <property type="nucleotide sequence ID" value="NZ_JBBDGM010000017.1"/>
</dbReference>
<dbReference type="Pfam" id="PF26345">
    <property type="entry name" value="ScoMcrA_N"/>
    <property type="match status" value="1"/>
</dbReference>
<feature type="domain" description="ScoMcrA-like N-terminal head" evidence="2">
    <location>
        <begin position="9"/>
        <end position="91"/>
    </location>
</feature>
<evidence type="ECO:0000256" key="1">
    <source>
        <dbReference type="SAM" id="MobiDB-lite"/>
    </source>
</evidence>
<comment type="caution">
    <text evidence="3">The sequence shown here is derived from an EMBL/GenBank/DDBJ whole genome shotgun (WGS) entry which is preliminary data.</text>
</comment>
<dbReference type="Proteomes" id="UP001371224">
    <property type="component" value="Unassembled WGS sequence"/>
</dbReference>
<organism evidence="3 4">
    <name type="scientific">Microbacterium bandirmense</name>
    <dbReference type="NCBI Taxonomy" id="3122050"/>
    <lineage>
        <taxon>Bacteria</taxon>
        <taxon>Bacillati</taxon>
        <taxon>Actinomycetota</taxon>
        <taxon>Actinomycetes</taxon>
        <taxon>Micrococcales</taxon>
        <taxon>Microbacteriaceae</taxon>
        <taxon>Microbacterium</taxon>
    </lineage>
</organism>
<evidence type="ECO:0000259" key="2">
    <source>
        <dbReference type="Pfam" id="PF26345"/>
    </source>
</evidence>
<keyword evidence="4" id="KW-1185">Reference proteome</keyword>
<gene>
    <name evidence="3" type="ORF">WDU99_15440</name>
</gene>
<evidence type="ECO:0000313" key="3">
    <source>
        <dbReference type="EMBL" id="MEJ1089708.1"/>
    </source>
</evidence>
<dbReference type="EMBL" id="JBBDGM010000017">
    <property type="protein sequence ID" value="MEJ1089708.1"/>
    <property type="molecule type" value="Genomic_DNA"/>
</dbReference>